<organism evidence="2 3">
    <name type="scientific">Sinosporangium album</name>
    <dbReference type="NCBI Taxonomy" id="504805"/>
    <lineage>
        <taxon>Bacteria</taxon>
        <taxon>Bacillati</taxon>
        <taxon>Actinomycetota</taxon>
        <taxon>Actinomycetes</taxon>
        <taxon>Streptosporangiales</taxon>
        <taxon>Streptosporangiaceae</taxon>
        <taxon>Sinosporangium</taxon>
    </lineage>
</organism>
<dbReference type="AlphaFoldDB" id="A0A1G7WLP0"/>
<dbReference type="Proteomes" id="UP000198923">
    <property type="component" value="Unassembled WGS sequence"/>
</dbReference>
<evidence type="ECO:0000256" key="1">
    <source>
        <dbReference type="SAM" id="MobiDB-lite"/>
    </source>
</evidence>
<keyword evidence="3" id="KW-1185">Reference proteome</keyword>
<accession>A0A1G7WLP0</accession>
<gene>
    <name evidence="2" type="ORF">SAMN05421505_10792</name>
</gene>
<dbReference type="STRING" id="504805.SAMN05421505_10792"/>
<sequence length="110" mass="11441">MGDVLLAIGTRNGPLPARAADGDRHATLPSPLRSPDLREIWEEADRPPAALPPRAGTAPTRIRRVAPSPCEPGAVRAGIAPAAPLRRQDRRATPRSAVPAPAPVGATRTG</sequence>
<name>A0A1G7WLP0_9ACTN</name>
<feature type="region of interest" description="Disordered" evidence="1">
    <location>
        <begin position="64"/>
        <end position="110"/>
    </location>
</feature>
<feature type="region of interest" description="Disordered" evidence="1">
    <location>
        <begin position="1"/>
        <end position="38"/>
    </location>
</feature>
<proteinExistence type="predicted"/>
<evidence type="ECO:0000313" key="3">
    <source>
        <dbReference type="Proteomes" id="UP000198923"/>
    </source>
</evidence>
<dbReference type="EMBL" id="FNCN01000007">
    <property type="protein sequence ID" value="SDG72816.1"/>
    <property type="molecule type" value="Genomic_DNA"/>
</dbReference>
<protein>
    <submittedName>
        <fullName evidence="2">Uncharacterized protein</fullName>
    </submittedName>
</protein>
<evidence type="ECO:0000313" key="2">
    <source>
        <dbReference type="EMBL" id="SDG72816.1"/>
    </source>
</evidence>
<dbReference type="OrthoDB" id="9764804at2"/>
<dbReference type="RefSeq" id="WP_093170012.1">
    <property type="nucleotide sequence ID" value="NZ_FNCN01000007.1"/>
</dbReference>
<reference evidence="2 3" key="1">
    <citation type="submission" date="2016-10" db="EMBL/GenBank/DDBJ databases">
        <authorList>
            <person name="de Groot N.N."/>
        </authorList>
    </citation>
    <scope>NUCLEOTIDE SEQUENCE [LARGE SCALE GENOMIC DNA]</scope>
    <source>
        <strain evidence="2 3">CPCC 201354</strain>
    </source>
</reference>